<dbReference type="GO" id="GO:0042795">
    <property type="term" value="P:snRNA transcription by RNA polymerase II"/>
    <property type="evidence" value="ECO:0007669"/>
    <property type="project" value="TreeGrafter"/>
</dbReference>
<evidence type="ECO:0000256" key="3">
    <source>
        <dbReference type="ARBA" id="ARBA00023015"/>
    </source>
</evidence>
<sequence length="356" mass="41277">MDWKNQQIVLKDFDGMVTEASSQISDLVKKLMKEDIKNKYNESQSERFCQTSVSNTSIPPLHCEVLSKIEKTGLDSLDSFSFTKREIENHSPDYWLGSKTEKSGLDSLDSFSFAEMEYENHPPENCFSSRASPSRELIGVFQPYCRIAIFNEKLQLQQEILCSLNSTLEDLYRELFCCNTTIATNHLKDCSRNFLFCFENNFYTRLESWGSNEYIRNFEDFVRRENLETEYGKDFLREIVINEAQGVQLGNLSIRFGVPYALLHLGDCEHKLIFQDLFADLCEEYQSVCKTVFLKPPKPRTCGVCRIKSSVVVCHNHQLADANPYFLCCDCYERVKYDANPADIYHLHSEHPSVFE</sequence>
<dbReference type="GO" id="GO:0019185">
    <property type="term" value="C:snRNA-activating protein complex"/>
    <property type="evidence" value="ECO:0007669"/>
    <property type="project" value="TreeGrafter"/>
</dbReference>
<evidence type="ECO:0000313" key="8">
    <source>
        <dbReference type="Proteomes" id="UP001061958"/>
    </source>
</evidence>
<accession>A0A9C7PWC1</accession>
<evidence type="ECO:0000256" key="2">
    <source>
        <dbReference type="ARBA" id="ARBA00010410"/>
    </source>
</evidence>
<protein>
    <recommendedName>
        <fullName evidence="9">snRNA-activating protein complex subunit 3</fullName>
    </recommendedName>
</protein>
<comment type="similarity">
    <text evidence="2">Belongs to the SNAPC3/SRD2 family.</text>
</comment>
<dbReference type="OrthoDB" id="3437960at2759"/>
<dbReference type="Pfam" id="PF12251">
    <property type="entry name" value="SNAPC3"/>
    <property type="match status" value="1"/>
</dbReference>
<dbReference type="Proteomes" id="UP001061958">
    <property type="component" value="Unassembled WGS sequence"/>
</dbReference>
<reference evidence="7" key="2">
    <citation type="submission" date="2022-01" db="EMBL/GenBank/DDBJ databases">
        <authorList>
            <person name="Hirooka S."/>
            <person name="Miyagishima S.Y."/>
        </authorList>
    </citation>
    <scope>NUCLEOTIDE SEQUENCE</scope>
    <source>
        <strain evidence="7">NBRC 102759</strain>
    </source>
</reference>
<keyword evidence="6" id="KW-0539">Nucleus</keyword>
<organism evidence="7 8">
    <name type="scientific">Galdieria partita</name>
    <dbReference type="NCBI Taxonomy" id="83374"/>
    <lineage>
        <taxon>Eukaryota</taxon>
        <taxon>Rhodophyta</taxon>
        <taxon>Bangiophyceae</taxon>
        <taxon>Galdieriales</taxon>
        <taxon>Galdieriaceae</taxon>
        <taxon>Galdieria</taxon>
    </lineage>
</organism>
<proteinExistence type="inferred from homology"/>
<keyword evidence="4" id="KW-0238">DNA-binding</keyword>
<dbReference type="PANTHER" id="PTHR13421">
    <property type="entry name" value="SNRNA-ACTIVATING PROTEIN COMPLEX SUBUNIT 3"/>
    <property type="match status" value="1"/>
</dbReference>
<keyword evidence="5" id="KW-0804">Transcription</keyword>
<evidence type="ECO:0000256" key="1">
    <source>
        <dbReference type="ARBA" id="ARBA00004123"/>
    </source>
</evidence>
<dbReference type="InterPro" id="IPR022042">
    <property type="entry name" value="snRNA-activating_su3"/>
</dbReference>
<evidence type="ECO:0000256" key="4">
    <source>
        <dbReference type="ARBA" id="ARBA00023125"/>
    </source>
</evidence>
<dbReference type="EMBL" id="BQMJ01000026">
    <property type="protein sequence ID" value="GJQ11639.1"/>
    <property type="molecule type" value="Genomic_DNA"/>
</dbReference>
<evidence type="ECO:0008006" key="9">
    <source>
        <dbReference type="Google" id="ProtNLM"/>
    </source>
</evidence>
<evidence type="ECO:0000313" key="7">
    <source>
        <dbReference type="EMBL" id="GJQ11639.1"/>
    </source>
</evidence>
<name>A0A9C7PWC1_9RHOD</name>
<keyword evidence="8" id="KW-1185">Reference proteome</keyword>
<dbReference type="GO" id="GO:0001046">
    <property type="term" value="F:core promoter sequence-specific DNA binding"/>
    <property type="evidence" value="ECO:0007669"/>
    <property type="project" value="TreeGrafter"/>
</dbReference>
<keyword evidence="3" id="KW-0805">Transcription regulation</keyword>
<dbReference type="AlphaFoldDB" id="A0A9C7PWC1"/>
<reference evidence="7" key="1">
    <citation type="journal article" date="2022" name="Proc. Natl. Acad. Sci. U.S.A.">
        <title>Life cycle and functional genomics of the unicellular red alga Galdieria for elucidating algal and plant evolution and industrial use.</title>
        <authorList>
            <person name="Hirooka S."/>
            <person name="Itabashi T."/>
            <person name="Ichinose T.M."/>
            <person name="Onuma R."/>
            <person name="Fujiwara T."/>
            <person name="Yamashita S."/>
            <person name="Jong L.W."/>
            <person name="Tomita R."/>
            <person name="Iwane A.H."/>
            <person name="Miyagishima S.Y."/>
        </authorList>
    </citation>
    <scope>NUCLEOTIDE SEQUENCE</scope>
    <source>
        <strain evidence="7">NBRC 102759</strain>
    </source>
</reference>
<dbReference type="GO" id="GO:0005634">
    <property type="term" value="C:nucleus"/>
    <property type="evidence" value="ECO:0007669"/>
    <property type="project" value="UniProtKB-SubCell"/>
</dbReference>
<gene>
    <name evidence="7" type="ORF">GpartN1_g3430.t1</name>
</gene>
<dbReference type="GO" id="GO:0000978">
    <property type="term" value="F:RNA polymerase II cis-regulatory region sequence-specific DNA binding"/>
    <property type="evidence" value="ECO:0007669"/>
    <property type="project" value="TreeGrafter"/>
</dbReference>
<dbReference type="GO" id="GO:0001006">
    <property type="term" value="F:RNA polymerase III type 3 promoter sequence-specific DNA binding"/>
    <property type="evidence" value="ECO:0007669"/>
    <property type="project" value="TreeGrafter"/>
</dbReference>
<comment type="subcellular location">
    <subcellularLocation>
        <location evidence="1">Nucleus</location>
    </subcellularLocation>
</comment>
<evidence type="ECO:0000256" key="5">
    <source>
        <dbReference type="ARBA" id="ARBA00023163"/>
    </source>
</evidence>
<dbReference type="GO" id="GO:0003681">
    <property type="term" value="F:bent DNA binding"/>
    <property type="evidence" value="ECO:0007669"/>
    <property type="project" value="TreeGrafter"/>
</dbReference>
<comment type="caution">
    <text evidence="7">The sequence shown here is derived from an EMBL/GenBank/DDBJ whole genome shotgun (WGS) entry which is preliminary data.</text>
</comment>
<evidence type="ECO:0000256" key="6">
    <source>
        <dbReference type="ARBA" id="ARBA00023242"/>
    </source>
</evidence>
<dbReference type="PANTHER" id="PTHR13421:SF16">
    <property type="entry name" value="SNRNA-ACTIVATING PROTEIN COMPLEX SUBUNIT 3"/>
    <property type="match status" value="1"/>
</dbReference>
<dbReference type="GO" id="GO:0042796">
    <property type="term" value="P:snRNA transcription by RNA polymerase III"/>
    <property type="evidence" value="ECO:0007669"/>
    <property type="project" value="TreeGrafter"/>
</dbReference>